<keyword evidence="5 6" id="KW-0472">Membrane</keyword>
<accession>A0AAT9GLV3</accession>
<proteinExistence type="predicted"/>
<evidence type="ECO:0000256" key="5">
    <source>
        <dbReference type="ARBA" id="ARBA00023136"/>
    </source>
</evidence>
<feature type="transmembrane region" description="Helical" evidence="6">
    <location>
        <begin position="254"/>
        <end position="275"/>
    </location>
</feature>
<dbReference type="InterPro" id="IPR024671">
    <property type="entry name" value="Atg22-like"/>
</dbReference>
<dbReference type="GO" id="GO:0012505">
    <property type="term" value="C:endomembrane system"/>
    <property type="evidence" value="ECO:0007669"/>
    <property type="project" value="UniProtKB-SubCell"/>
</dbReference>
<evidence type="ECO:0000256" key="4">
    <source>
        <dbReference type="ARBA" id="ARBA00022989"/>
    </source>
</evidence>
<feature type="transmembrane region" description="Helical" evidence="6">
    <location>
        <begin position="96"/>
        <end position="114"/>
    </location>
</feature>
<sequence length="439" mass="48476">MQTTASKRVINGWAMYDWANSVYNLVITSTIFPAYFEAVTGDGNDATSNDTVRLFGREFVNTSLYNYALGVAFIIVALMSPMLSSIADYRGNKKKFLFFFCTLGSIACSALFFYNSSNLAYGLICMIIACVGYWSSLVFYNSFLPEIAAPADQDRVSAKGFAMGYIGSVILQIICFVFVLMPDTFGITTGKASQISFLLVGIWWWGFGQLALSRLPKSTPAGQPSAHGSIFTHGYKELNKVWKQLTHLPVLKRYLAAFFFYNMGVQTVMLAATLYGKSELNIPTQNLIIAILIIQLVAVPGAYTIAKLSDKLGNFRALMVTVSLWIILCIIGYLLPRDGVNEFYALAVLVGFVMGGIQSLSRSTYAKLMPETKDTTSFFSFYDVTEKIAIVIGMFSFGYINEYTGSQRNSVLALVVFFVIGLILLTFASATKHKQGKVN</sequence>
<evidence type="ECO:0000256" key="3">
    <source>
        <dbReference type="ARBA" id="ARBA00022692"/>
    </source>
</evidence>
<protein>
    <submittedName>
        <fullName evidence="7">MFS transporter</fullName>
    </submittedName>
</protein>
<feature type="transmembrane region" description="Helical" evidence="6">
    <location>
        <begin position="287"/>
        <end position="305"/>
    </location>
</feature>
<dbReference type="PANTHER" id="PTHR23519:SF1">
    <property type="entry name" value="AUTOPHAGY-RELATED PROTEIN 22"/>
    <property type="match status" value="1"/>
</dbReference>
<dbReference type="PANTHER" id="PTHR23519">
    <property type="entry name" value="AUTOPHAGY-RELATED PROTEIN 22"/>
    <property type="match status" value="1"/>
</dbReference>
<evidence type="ECO:0000256" key="2">
    <source>
        <dbReference type="ARBA" id="ARBA00022448"/>
    </source>
</evidence>
<comment type="subcellular location">
    <subcellularLocation>
        <location evidence="1">Endomembrane system</location>
        <topology evidence="1">Multi-pass membrane protein</topology>
    </subcellularLocation>
</comment>
<feature type="transmembrane region" description="Helical" evidence="6">
    <location>
        <begin position="381"/>
        <end position="400"/>
    </location>
</feature>
<feature type="transmembrane region" description="Helical" evidence="6">
    <location>
        <begin position="193"/>
        <end position="212"/>
    </location>
</feature>
<keyword evidence="3 6" id="KW-0812">Transmembrane</keyword>
<gene>
    <name evidence="7" type="ORF">KACHI17_24520</name>
</gene>
<organism evidence="7">
    <name type="scientific">Sediminibacterium sp. KACHI17</name>
    <dbReference type="NCBI Taxonomy" id="1751071"/>
    <lineage>
        <taxon>Bacteria</taxon>
        <taxon>Pseudomonadati</taxon>
        <taxon>Bacteroidota</taxon>
        <taxon>Chitinophagia</taxon>
        <taxon>Chitinophagales</taxon>
        <taxon>Chitinophagaceae</taxon>
        <taxon>Sediminibacterium</taxon>
    </lineage>
</organism>
<dbReference type="InterPro" id="IPR036259">
    <property type="entry name" value="MFS_trans_sf"/>
</dbReference>
<feature type="transmembrane region" description="Helical" evidence="6">
    <location>
        <begin position="342"/>
        <end position="360"/>
    </location>
</feature>
<feature type="transmembrane region" description="Helical" evidence="6">
    <location>
        <begin position="317"/>
        <end position="336"/>
    </location>
</feature>
<feature type="transmembrane region" description="Helical" evidence="6">
    <location>
        <begin position="161"/>
        <end position="181"/>
    </location>
</feature>
<dbReference type="RefSeq" id="WP_353549196.1">
    <property type="nucleotide sequence ID" value="NZ_AP029612.1"/>
</dbReference>
<feature type="transmembrane region" description="Helical" evidence="6">
    <location>
        <begin position="64"/>
        <end position="84"/>
    </location>
</feature>
<reference evidence="7" key="1">
    <citation type="submission" date="2024-02" db="EMBL/GenBank/DDBJ databases">
        <title>Sediminibacterium planktonica sp. nov. and Sediminibacterium longus sp. nov., isolated from surface lake and river water.</title>
        <authorList>
            <person name="Watanabe K."/>
            <person name="Takemine S."/>
            <person name="Ishii Y."/>
            <person name="Ogata Y."/>
            <person name="Shindo C."/>
            <person name="Suda W."/>
        </authorList>
    </citation>
    <scope>NUCLEOTIDE SEQUENCE</scope>
    <source>
        <strain evidence="7">KACHI17</strain>
    </source>
</reference>
<dbReference type="Gene3D" id="1.20.1250.20">
    <property type="entry name" value="MFS general substrate transporter like domains"/>
    <property type="match status" value="1"/>
</dbReference>
<dbReference type="SUPFAM" id="SSF103473">
    <property type="entry name" value="MFS general substrate transporter"/>
    <property type="match status" value="1"/>
</dbReference>
<keyword evidence="2" id="KW-0813">Transport</keyword>
<feature type="transmembrane region" description="Helical" evidence="6">
    <location>
        <begin position="120"/>
        <end position="140"/>
    </location>
</feature>
<dbReference type="EMBL" id="AP029612">
    <property type="protein sequence ID" value="BFG71571.1"/>
    <property type="molecule type" value="Genomic_DNA"/>
</dbReference>
<name>A0AAT9GLV3_9BACT</name>
<dbReference type="Pfam" id="PF11700">
    <property type="entry name" value="ATG22"/>
    <property type="match status" value="1"/>
</dbReference>
<dbReference type="AlphaFoldDB" id="A0AAT9GLV3"/>
<dbReference type="InterPro" id="IPR050495">
    <property type="entry name" value="ATG22/LtaA_families"/>
</dbReference>
<evidence type="ECO:0000313" key="7">
    <source>
        <dbReference type="EMBL" id="BFG71571.1"/>
    </source>
</evidence>
<feature type="transmembrane region" description="Helical" evidence="6">
    <location>
        <begin position="412"/>
        <end position="430"/>
    </location>
</feature>
<evidence type="ECO:0000256" key="1">
    <source>
        <dbReference type="ARBA" id="ARBA00004127"/>
    </source>
</evidence>
<evidence type="ECO:0000256" key="6">
    <source>
        <dbReference type="SAM" id="Phobius"/>
    </source>
</evidence>
<keyword evidence="4 6" id="KW-1133">Transmembrane helix</keyword>